<dbReference type="AlphaFoldDB" id="A0A7W5GAM0"/>
<evidence type="ECO:0000256" key="1">
    <source>
        <dbReference type="SAM" id="Phobius"/>
    </source>
</evidence>
<sequence>MLLWHSLLASLSPALLTWLDVGMGSIVLLIAGGFLAGMFMFVRIASDDSDKYKDLKEMVETIFGTPAHLRPSADDADKNRHDPDKLRAAAALPFSEPCPACSETVTEQDAACPSCGLQLL</sequence>
<evidence type="ECO:0000313" key="2">
    <source>
        <dbReference type="EMBL" id="MBB3153369.1"/>
    </source>
</evidence>
<keyword evidence="1" id="KW-1133">Transmembrane helix</keyword>
<protein>
    <submittedName>
        <fullName evidence="2">Uncharacterized protein</fullName>
    </submittedName>
</protein>
<name>A0A7W5GAM0_9BACL</name>
<gene>
    <name evidence="2" type="ORF">FHS16_003431</name>
</gene>
<keyword evidence="3" id="KW-1185">Reference proteome</keyword>
<reference evidence="2 3" key="1">
    <citation type="submission" date="2020-08" db="EMBL/GenBank/DDBJ databases">
        <title>Genomic Encyclopedia of Type Strains, Phase III (KMG-III): the genomes of soil and plant-associated and newly described type strains.</title>
        <authorList>
            <person name="Whitman W."/>
        </authorList>
    </citation>
    <scope>NUCLEOTIDE SEQUENCE [LARGE SCALE GENOMIC DNA]</scope>
    <source>
        <strain evidence="2 3">CECT 8234</strain>
    </source>
</reference>
<evidence type="ECO:0000313" key="3">
    <source>
        <dbReference type="Proteomes" id="UP000518605"/>
    </source>
</evidence>
<feature type="transmembrane region" description="Helical" evidence="1">
    <location>
        <begin position="26"/>
        <end position="46"/>
    </location>
</feature>
<dbReference type="RefSeq" id="WP_183564763.1">
    <property type="nucleotide sequence ID" value="NZ_CBCSLB010000030.1"/>
</dbReference>
<dbReference type="Proteomes" id="UP000518605">
    <property type="component" value="Unassembled WGS sequence"/>
</dbReference>
<dbReference type="EMBL" id="JACHXW010000009">
    <property type="protein sequence ID" value="MBB3153369.1"/>
    <property type="molecule type" value="Genomic_DNA"/>
</dbReference>
<keyword evidence="1" id="KW-0812">Transmembrane</keyword>
<comment type="caution">
    <text evidence="2">The sequence shown here is derived from an EMBL/GenBank/DDBJ whole genome shotgun (WGS) entry which is preliminary data.</text>
</comment>
<accession>A0A7W5GAM0</accession>
<proteinExistence type="predicted"/>
<organism evidence="2 3">
    <name type="scientific">Paenibacillus endophyticus</name>
    <dbReference type="NCBI Taxonomy" id="1294268"/>
    <lineage>
        <taxon>Bacteria</taxon>
        <taxon>Bacillati</taxon>
        <taxon>Bacillota</taxon>
        <taxon>Bacilli</taxon>
        <taxon>Bacillales</taxon>
        <taxon>Paenibacillaceae</taxon>
        <taxon>Paenibacillus</taxon>
    </lineage>
</organism>
<keyword evidence="1" id="KW-0472">Membrane</keyword>